<sequence>MVPDPTSIRREVQQWQLAALSTAVRALLVSLVATNTAVAASNSENSARSSATLPEIAVEGAVEKETASSPVVGYAAMRSATGVKADTPITEVPQSVSVIGAEEIDAKGMRDIEDALNYTPGVSTRTYGHDERGYNFSSIRGFQNGTFSRYLDGIPQLDFIDIAPVTEVFGLERIEVLRGPASATYGQGDVGGIINGVSKRPSLANPIRELRAQFGSFRHKQAAFDYGDRINDTMSFRFVGVKRAGDDQARYPTGESVKTYRDYFAPSFRWQPSAATSVTVLASTTRHSAGDDYGFELDASGNPTNVRQGDPRFSRIVQKGWSVGYEIRHDVNETWGLRQNYRYSDRSVNKRHIRPANLQDDGRTITRGAIHTTGDIEQNTLDSFIEANLRTGVLAHRVIAGVDWTTFKGGQQELEGLAPNLDLYNPIYLPIPSPSTLGEVLGPYRLNSVGTYIQDQMKFGERWLVTLSGRHDDVSGRVAPMGGATDKNRDRALTGRSGITYLAPNGWAPYVSYGTSFQPAIGVYDDFEAKATKGNQWEAGVKFQPANRRLLVTAAVYDLNKTNMIVTDPTTNTRAQVGKMRSRGVELEIKGDITKRLSLTTAFSYTDAEGVKGNTWYVREGLAPVRIPKQLASLWLNYKMTSPLVNDMNVGVGARYVGKRWNDSSNTSRQGGHTLVDASVRYHVNSHWRLAVNATNLFDRRYFSTGLGSWDFGERRTLTATATYTW</sequence>
<dbReference type="NCBIfam" id="TIGR01783">
    <property type="entry name" value="TonB-siderophor"/>
    <property type="match status" value="1"/>
</dbReference>
<evidence type="ECO:0000313" key="19">
    <source>
        <dbReference type="EMBL" id="NYE85104.1"/>
    </source>
</evidence>
<dbReference type="InterPro" id="IPR039426">
    <property type="entry name" value="TonB-dep_rcpt-like"/>
</dbReference>
<dbReference type="InterPro" id="IPR000531">
    <property type="entry name" value="Beta-barrel_TonB"/>
</dbReference>
<keyword evidence="13 14" id="KW-0998">Cell outer membrane</keyword>
<evidence type="ECO:0000256" key="11">
    <source>
        <dbReference type="ARBA" id="ARBA00023136"/>
    </source>
</evidence>
<evidence type="ECO:0000256" key="16">
    <source>
        <dbReference type="SAM" id="SignalP"/>
    </source>
</evidence>
<dbReference type="EMBL" id="JACBYR010000002">
    <property type="protein sequence ID" value="NYE85104.1"/>
    <property type="molecule type" value="Genomic_DNA"/>
</dbReference>
<keyword evidence="6 14" id="KW-0812">Transmembrane</keyword>
<evidence type="ECO:0000256" key="15">
    <source>
        <dbReference type="RuleBase" id="RU003357"/>
    </source>
</evidence>
<evidence type="ECO:0000256" key="8">
    <source>
        <dbReference type="ARBA" id="ARBA00023004"/>
    </source>
</evidence>
<comment type="subcellular location">
    <subcellularLocation>
        <location evidence="1 14">Cell outer membrane</location>
        <topology evidence="1 14">Multi-pass membrane protein</topology>
    </subcellularLocation>
</comment>
<proteinExistence type="inferred from homology"/>
<dbReference type="InterPro" id="IPR037066">
    <property type="entry name" value="Plug_dom_sf"/>
</dbReference>
<dbReference type="SUPFAM" id="SSF56935">
    <property type="entry name" value="Porins"/>
    <property type="match status" value="1"/>
</dbReference>
<keyword evidence="20" id="KW-1185">Reference proteome</keyword>
<evidence type="ECO:0000256" key="7">
    <source>
        <dbReference type="ARBA" id="ARBA00022729"/>
    </source>
</evidence>
<keyword evidence="12 19" id="KW-0675">Receptor</keyword>
<dbReference type="Pfam" id="PF07715">
    <property type="entry name" value="Plug"/>
    <property type="match status" value="1"/>
</dbReference>
<dbReference type="Gene3D" id="2.40.170.20">
    <property type="entry name" value="TonB-dependent receptor, beta-barrel domain"/>
    <property type="match status" value="1"/>
</dbReference>
<dbReference type="PANTHER" id="PTHR32552:SF68">
    <property type="entry name" value="FERRICHROME OUTER MEMBRANE TRANSPORTER_PHAGE RECEPTOR"/>
    <property type="match status" value="1"/>
</dbReference>
<keyword evidence="7 16" id="KW-0732">Signal</keyword>
<feature type="signal peptide" evidence="16">
    <location>
        <begin position="1"/>
        <end position="39"/>
    </location>
</feature>
<evidence type="ECO:0000256" key="4">
    <source>
        <dbReference type="ARBA" id="ARBA00022452"/>
    </source>
</evidence>
<dbReference type="RefSeq" id="WP_179589110.1">
    <property type="nucleotide sequence ID" value="NZ_JACBYR010000002.1"/>
</dbReference>
<evidence type="ECO:0000259" key="18">
    <source>
        <dbReference type="Pfam" id="PF07715"/>
    </source>
</evidence>
<keyword evidence="11 14" id="KW-0472">Membrane</keyword>
<keyword evidence="4 14" id="KW-1134">Transmembrane beta strand</keyword>
<dbReference type="AlphaFoldDB" id="A0A7Y9IY31"/>
<evidence type="ECO:0000256" key="12">
    <source>
        <dbReference type="ARBA" id="ARBA00023170"/>
    </source>
</evidence>
<dbReference type="Pfam" id="PF00593">
    <property type="entry name" value="TonB_dep_Rec_b-barrel"/>
    <property type="match status" value="1"/>
</dbReference>
<dbReference type="PROSITE" id="PS52016">
    <property type="entry name" value="TONB_DEPENDENT_REC_3"/>
    <property type="match status" value="1"/>
</dbReference>
<dbReference type="PANTHER" id="PTHR32552">
    <property type="entry name" value="FERRICHROME IRON RECEPTOR-RELATED"/>
    <property type="match status" value="1"/>
</dbReference>
<evidence type="ECO:0000256" key="13">
    <source>
        <dbReference type="ARBA" id="ARBA00023237"/>
    </source>
</evidence>
<dbReference type="GO" id="GO:0015891">
    <property type="term" value="P:siderophore transport"/>
    <property type="evidence" value="ECO:0007669"/>
    <property type="project" value="InterPro"/>
</dbReference>
<dbReference type="InterPro" id="IPR036942">
    <property type="entry name" value="Beta-barrel_TonB_sf"/>
</dbReference>
<dbReference type="FunFam" id="2.170.130.10:FF:000001">
    <property type="entry name" value="Catecholate siderophore TonB-dependent receptor"/>
    <property type="match status" value="1"/>
</dbReference>
<evidence type="ECO:0000256" key="1">
    <source>
        <dbReference type="ARBA" id="ARBA00004571"/>
    </source>
</evidence>
<evidence type="ECO:0000256" key="10">
    <source>
        <dbReference type="ARBA" id="ARBA00023077"/>
    </source>
</evidence>
<keyword evidence="10 15" id="KW-0798">TonB box</keyword>
<dbReference type="GO" id="GO:0009279">
    <property type="term" value="C:cell outer membrane"/>
    <property type="evidence" value="ECO:0007669"/>
    <property type="project" value="UniProtKB-SubCell"/>
</dbReference>
<keyword evidence="9" id="KW-0406">Ion transport</keyword>
<dbReference type="Proteomes" id="UP000542125">
    <property type="component" value="Unassembled WGS sequence"/>
</dbReference>
<dbReference type="GO" id="GO:0038023">
    <property type="term" value="F:signaling receptor activity"/>
    <property type="evidence" value="ECO:0007669"/>
    <property type="project" value="InterPro"/>
</dbReference>
<dbReference type="Gene3D" id="2.170.130.10">
    <property type="entry name" value="TonB-dependent receptor, plug domain"/>
    <property type="match status" value="1"/>
</dbReference>
<evidence type="ECO:0000256" key="6">
    <source>
        <dbReference type="ARBA" id="ARBA00022692"/>
    </source>
</evidence>
<feature type="chain" id="PRO_5030833700" evidence="16">
    <location>
        <begin position="40"/>
        <end position="726"/>
    </location>
</feature>
<evidence type="ECO:0000256" key="3">
    <source>
        <dbReference type="ARBA" id="ARBA00022448"/>
    </source>
</evidence>
<keyword evidence="5" id="KW-0410">Iron transport</keyword>
<comment type="similarity">
    <text evidence="2 14 15">Belongs to the TonB-dependent receptor family.</text>
</comment>
<evidence type="ECO:0000259" key="17">
    <source>
        <dbReference type="Pfam" id="PF00593"/>
    </source>
</evidence>
<evidence type="ECO:0000256" key="9">
    <source>
        <dbReference type="ARBA" id="ARBA00023065"/>
    </source>
</evidence>
<keyword evidence="8" id="KW-0408">Iron</keyword>
<gene>
    <name evidence="19" type="ORF">FHW18_004411</name>
</gene>
<name>A0A7Y9IY31_9BURK</name>
<organism evidence="19 20">
    <name type="scientific">Pigmentiphaga litoralis</name>
    <dbReference type="NCBI Taxonomy" id="516702"/>
    <lineage>
        <taxon>Bacteria</taxon>
        <taxon>Pseudomonadati</taxon>
        <taxon>Pseudomonadota</taxon>
        <taxon>Betaproteobacteria</taxon>
        <taxon>Burkholderiales</taxon>
        <taxon>Alcaligenaceae</taxon>
        <taxon>Pigmentiphaga</taxon>
    </lineage>
</organism>
<dbReference type="GO" id="GO:0015344">
    <property type="term" value="F:siderophore uptake transmembrane transporter activity"/>
    <property type="evidence" value="ECO:0007669"/>
    <property type="project" value="TreeGrafter"/>
</dbReference>
<protein>
    <submittedName>
        <fullName evidence="19">Iron complex outermembrane receptor protein</fullName>
    </submittedName>
</protein>
<evidence type="ECO:0000256" key="5">
    <source>
        <dbReference type="ARBA" id="ARBA00022496"/>
    </source>
</evidence>
<keyword evidence="3 14" id="KW-0813">Transport</keyword>
<evidence type="ECO:0000256" key="14">
    <source>
        <dbReference type="PROSITE-ProRule" id="PRU01360"/>
    </source>
</evidence>
<evidence type="ECO:0000313" key="20">
    <source>
        <dbReference type="Proteomes" id="UP000542125"/>
    </source>
</evidence>
<evidence type="ECO:0000256" key="2">
    <source>
        <dbReference type="ARBA" id="ARBA00009810"/>
    </source>
</evidence>
<comment type="caution">
    <text evidence="19">The sequence shown here is derived from an EMBL/GenBank/DDBJ whole genome shotgun (WGS) entry which is preliminary data.</text>
</comment>
<feature type="domain" description="TonB-dependent receptor plug" evidence="18">
    <location>
        <begin position="90"/>
        <end position="193"/>
    </location>
</feature>
<dbReference type="InterPro" id="IPR010105">
    <property type="entry name" value="TonB_sidphr_rcpt"/>
</dbReference>
<dbReference type="CDD" id="cd01347">
    <property type="entry name" value="ligand_gated_channel"/>
    <property type="match status" value="1"/>
</dbReference>
<feature type="domain" description="TonB-dependent receptor-like beta-barrel" evidence="17">
    <location>
        <begin position="270"/>
        <end position="697"/>
    </location>
</feature>
<accession>A0A7Y9IY31</accession>
<reference evidence="19 20" key="1">
    <citation type="submission" date="2020-07" db="EMBL/GenBank/DDBJ databases">
        <title>Genomic Encyclopedia of Type Strains, Phase IV (KMG-V): Genome sequencing to study the core and pangenomes of soil and plant-associated prokaryotes.</title>
        <authorList>
            <person name="Whitman W."/>
        </authorList>
    </citation>
    <scope>NUCLEOTIDE SEQUENCE [LARGE SCALE GENOMIC DNA]</scope>
    <source>
        <strain evidence="19 20">SAS40</strain>
    </source>
</reference>
<dbReference type="InterPro" id="IPR012910">
    <property type="entry name" value="Plug_dom"/>
</dbReference>